<sequence>MKKEKPAVINELSLNEFILVFKYFMRKTNCAHVTGFVNAPLLYAKPNETELEQLINLAIKHGTLVRNGNETTINGVVYTFINAWSQSSNIVTIKKASYSDQKGIFVTKLDGMYLAMQQDAVKDRAVLVADSDIGIVYDYFSSEIEKKDTNKQFKLKNANKIFSEQGRSIHLEVEPVNQVFLQCIENISGKKYEADELIHIGKKQLEEISLDDHHSVIHIEKYSNDQLKEVIVRYIDSHCRANKEHDNKPETKDGKIEDPEYYTRLSFLKLTRNETFPKGLFGFIKMMFVNFFKSFTNWKNILKRVGLCVLMSVLTLIWNLYALCYLNDTFNINIRAVFGKATAYLLAGVAQTSSVTGMPTFAGTVNTVTITALLYYLLAIALRTIVGDIVSGKVKTNISHVFSFGKNIKHYTAAVPRGMSYYVWTGLAIASVLNMAVFNPFTVFLLAVMILFSCMKCEDGAIAPFLMIFHSSTRYKKVMSGKSRAPLFGEYQLRLFGISIGLILCSILNAILWFVLDFNFWVRLTISIVVILLSFIKLGIIKVNKPTVAAIFVLSVISVQIVMVMTASPLIAFADDGGWTESGSTLSGLMQNYGWQTVLGFSLTLAAAVAVGCLTFGLGTAVVAAAAATSFGAAALGATFTETGRKAAYDFIWGNYSPYGGDSKLAAVLNMGVSLVPGFGDAFGVVTGIRDCSYDIREGDWGALALDGFGLALDTHGLIGEAGDVLKHTDDLAFVAKTSGKNADEVVSATAKKSKSFIDEDRLQATKEAISNVKKADPIKANEEATEALRQIGKDSGYSEEVIDKYISRLESDKQYDITKEARDAWGNGWDKLSSDEQQMLKDIVSDKDVTALKLTENKLNGIDTITEYKRRYDEGLFDTDKYSLDDILELKLSKSAGTKVYAGIEHSELLPRADEFISDDAIVQYVKSLCPDNEHLLKCTNLQEVADELSRNPVELKLVTFQNAEVNGANILSFGGNFGDVNTSLESGGGIFSVPISKLSEYADKYGDICSYEGGVFKISDYERFGQEVLSGVPLNSADGAYMITTKVPLNGTNISMPSVNSWSAYMDQFVSGGRLLSGEVEVTQKPLHDIISDAVSSGSNELSGISDGVGYTISIMR</sequence>
<evidence type="ECO:0000313" key="3">
    <source>
        <dbReference type="Proteomes" id="UP000515981"/>
    </source>
</evidence>
<name>A0A7G9FX89_9FIRM</name>
<feature type="transmembrane region" description="Helical" evidence="1">
    <location>
        <begin position="301"/>
        <end position="321"/>
    </location>
</feature>
<feature type="transmembrane region" description="Helical" evidence="1">
    <location>
        <begin position="548"/>
        <end position="573"/>
    </location>
</feature>
<keyword evidence="1" id="KW-0472">Membrane</keyword>
<dbReference type="RefSeq" id="WP_249326523.1">
    <property type="nucleotide sequence ID" value="NZ_CP060633.1"/>
</dbReference>
<protein>
    <submittedName>
        <fullName evidence="2">Uncharacterized protein</fullName>
    </submittedName>
</protein>
<gene>
    <name evidence="2" type="ORF">H9Q77_03220</name>
</gene>
<keyword evidence="1" id="KW-0812">Transmembrane</keyword>
<feature type="transmembrane region" description="Helical" evidence="1">
    <location>
        <begin position="520"/>
        <end position="541"/>
    </location>
</feature>
<organism evidence="2 3">
    <name type="scientific">Simiaoa sunii</name>
    <dbReference type="NCBI Taxonomy" id="2763672"/>
    <lineage>
        <taxon>Bacteria</taxon>
        <taxon>Bacillati</taxon>
        <taxon>Bacillota</taxon>
        <taxon>Clostridia</taxon>
        <taxon>Lachnospirales</taxon>
        <taxon>Lachnospiraceae</taxon>
        <taxon>Simiaoa</taxon>
    </lineage>
</organism>
<feature type="transmembrane region" description="Helical" evidence="1">
    <location>
        <begin position="593"/>
        <end position="614"/>
    </location>
</feature>
<accession>A0A7G9FX89</accession>
<dbReference type="EMBL" id="CP060633">
    <property type="protein sequence ID" value="QNM03171.1"/>
    <property type="molecule type" value="Genomic_DNA"/>
</dbReference>
<evidence type="ECO:0000256" key="1">
    <source>
        <dbReference type="SAM" id="Phobius"/>
    </source>
</evidence>
<dbReference type="AlphaFoldDB" id="A0A7G9FX89"/>
<dbReference type="Proteomes" id="UP000515981">
    <property type="component" value="Chromosome"/>
</dbReference>
<feature type="transmembrane region" description="Helical" evidence="1">
    <location>
        <begin position="419"/>
        <end position="438"/>
    </location>
</feature>
<dbReference type="KEGG" id="ssun:H9Q77_03220"/>
<feature type="transmembrane region" description="Helical" evidence="1">
    <location>
        <begin position="444"/>
        <end position="470"/>
    </location>
</feature>
<proteinExistence type="predicted"/>
<feature type="transmembrane region" description="Helical" evidence="1">
    <location>
        <begin position="491"/>
        <end position="514"/>
    </location>
</feature>
<reference evidence="2 3" key="1">
    <citation type="submission" date="2020-08" db="EMBL/GenBank/DDBJ databases">
        <authorList>
            <person name="Liu C."/>
            <person name="Sun Q."/>
        </authorList>
    </citation>
    <scope>NUCLEOTIDE SEQUENCE [LARGE SCALE GENOMIC DNA]</scope>
    <source>
        <strain evidence="2 3">NSJ-8</strain>
    </source>
</reference>
<feature type="transmembrane region" description="Helical" evidence="1">
    <location>
        <begin position="368"/>
        <end position="386"/>
    </location>
</feature>
<keyword evidence="1" id="KW-1133">Transmembrane helix</keyword>
<evidence type="ECO:0000313" key="2">
    <source>
        <dbReference type="EMBL" id="QNM03171.1"/>
    </source>
</evidence>
<keyword evidence="3" id="KW-1185">Reference proteome</keyword>
<feature type="transmembrane region" description="Helical" evidence="1">
    <location>
        <begin position="621"/>
        <end position="640"/>
    </location>
</feature>